<dbReference type="Gene3D" id="3.20.20.70">
    <property type="entry name" value="Aldolase class I"/>
    <property type="match status" value="1"/>
</dbReference>
<dbReference type="RefSeq" id="WP_229679523.1">
    <property type="nucleotide sequence ID" value="NZ_BAABBD010000002.1"/>
</dbReference>
<evidence type="ECO:0000259" key="3">
    <source>
        <dbReference type="Pfam" id="PF03537"/>
    </source>
</evidence>
<accession>A0ABQ2KHL9</accession>
<dbReference type="InterPro" id="IPR017853">
    <property type="entry name" value="GH"/>
</dbReference>
<comment type="caution">
    <text evidence="4">The sequence shown here is derived from an EMBL/GenBank/DDBJ whole genome shotgun (WGS) entry which is preliminary data.</text>
</comment>
<dbReference type="Proteomes" id="UP000626982">
    <property type="component" value="Unassembled WGS sequence"/>
</dbReference>
<dbReference type="SUPFAM" id="SSF51445">
    <property type="entry name" value="(Trans)glycosidases"/>
    <property type="match status" value="1"/>
</dbReference>
<dbReference type="PANTHER" id="PTHR35273">
    <property type="entry name" value="ALPHA-1,4 POLYGALACTOSAMINIDASE, PUTATIVE (AFU_ORTHOLOGUE AFUA_3G07890)-RELATED"/>
    <property type="match status" value="1"/>
</dbReference>
<feature type="region of interest" description="Disordered" evidence="1">
    <location>
        <begin position="26"/>
        <end position="46"/>
    </location>
</feature>
<sequence length="297" mass="30715">MSARRPATAAAAVALAAMLAGCTAAAPEPTASAEPSAASESSSSPEGAFDEAAFAALWDEAAEGGLDYQLGGPYEPDAGVTVVVRDREAPSAGALLDVCYVNAFQTQPGELALWEAEHPELLLRDADGEPVIDPGWPDERILDTSTPERRAGILDVVGPWIDGCADAGYEAVELDNLDTATRVDGLELDDNVALAAAFVDRAHAAGLAAAQKNSLEVGAAGPAAGFDLVVTEECAAFDECSAYGYLYERHLAVEYASALPDGGFAAVCARDDQPALTVLRDLDLTVPGDPAHLVERC</sequence>
<dbReference type="Pfam" id="PF03537">
    <property type="entry name" value="Glyco_hydro_114"/>
    <property type="match status" value="1"/>
</dbReference>
<reference evidence="5" key="1">
    <citation type="journal article" date="2019" name="Int. J. Syst. Evol. Microbiol.">
        <title>The Global Catalogue of Microorganisms (GCM) 10K type strain sequencing project: providing services to taxonomists for standard genome sequencing and annotation.</title>
        <authorList>
            <consortium name="The Broad Institute Genomics Platform"/>
            <consortium name="The Broad Institute Genome Sequencing Center for Infectious Disease"/>
            <person name="Wu L."/>
            <person name="Ma J."/>
        </authorList>
    </citation>
    <scope>NUCLEOTIDE SEQUENCE [LARGE SCALE GENOMIC DNA]</scope>
    <source>
        <strain evidence="5">CGMCC 1.6960</strain>
    </source>
</reference>
<protein>
    <recommendedName>
        <fullName evidence="3">Glycoside-hydrolase family GH114 TIM-barrel domain-containing protein</fullName>
    </recommendedName>
</protein>
<dbReference type="InterPro" id="IPR006311">
    <property type="entry name" value="TAT_signal"/>
</dbReference>
<organism evidence="4 5">
    <name type="scientific">Agrococcus terreus</name>
    <dbReference type="NCBI Taxonomy" id="574649"/>
    <lineage>
        <taxon>Bacteria</taxon>
        <taxon>Bacillati</taxon>
        <taxon>Actinomycetota</taxon>
        <taxon>Actinomycetes</taxon>
        <taxon>Micrococcales</taxon>
        <taxon>Microbacteriaceae</taxon>
        <taxon>Agrococcus</taxon>
    </lineage>
</organism>
<feature type="signal peptide" evidence="2">
    <location>
        <begin position="1"/>
        <end position="25"/>
    </location>
</feature>
<evidence type="ECO:0000256" key="1">
    <source>
        <dbReference type="SAM" id="MobiDB-lite"/>
    </source>
</evidence>
<keyword evidence="2" id="KW-0732">Signal</keyword>
<dbReference type="InterPro" id="IPR004352">
    <property type="entry name" value="GH114_TIM-barrel"/>
</dbReference>
<keyword evidence="5" id="KW-1185">Reference proteome</keyword>
<feature type="domain" description="Glycoside-hydrolase family GH114 TIM-barrel" evidence="3">
    <location>
        <begin position="67"/>
        <end position="284"/>
    </location>
</feature>
<dbReference type="PANTHER" id="PTHR35273:SF2">
    <property type="entry name" value="ALPHA-GALACTOSIDASE"/>
    <property type="match status" value="1"/>
</dbReference>
<dbReference type="PROSITE" id="PS51318">
    <property type="entry name" value="TAT"/>
    <property type="match status" value="1"/>
</dbReference>
<proteinExistence type="predicted"/>
<name>A0ABQ2KHL9_9MICO</name>
<evidence type="ECO:0000256" key="2">
    <source>
        <dbReference type="SAM" id="SignalP"/>
    </source>
</evidence>
<feature type="chain" id="PRO_5045198047" description="Glycoside-hydrolase family GH114 TIM-barrel domain-containing protein" evidence="2">
    <location>
        <begin position="26"/>
        <end position="297"/>
    </location>
</feature>
<dbReference type="PROSITE" id="PS51257">
    <property type="entry name" value="PROKAR_LIPOPROTEIN"/>
    <property type="match status" value="1"/>
</dbReference>
<dbReference type="InterPro" id="IPR013785">
    <property type="entry name" value="Aldolase_TIM"/>
</dbReference>
<evidence type="ECO:0000313" key="5">
    <source>
        <dbReference type="Proteomes" id="UP000626982"/>
    </source>
</evidence>
<evidence type="ECO:0000313" key="4">
    <source>
        <dbReference type="EMBL" id="GGN82915.1"/>
    </source>
</evidence>
<dbReference type="EMBL" id="BMLM01000001">
    <property type="protein sequence ID" value="GGN82915.1"/>
    <property type="molecule type" value="Genomic_DNA"/>
</dbReference>
<gene>
    <name evidence="4" type="ORF">GCM10010968_13180</name>
</gene>